<keyword evidence="4" id="KW-1185">Reference proteome</keyword>
<sequence>MARGNQRDKAREANLKKQAAMKKGNSLSGTELQRAKETAAEKMREKQRLADEKKAAEALKAAKK</sequence>
<comment type="caution">
    <text evidence="3">The sequence shown here is derived from an EMBL/GenBank/DDBJ whole genome shotgun (WGS) entry which is preliminary data.</text>
</comment>
<feature type="region of interest" description="Disordered" evidence="1">
    <location>
        <begin position="1"/>
        <end position="64"/>
    </location>
</feature>
<feature type="compositionally biased region" description="Basic and acidic residues" evidence="1">
    <location>
        <begin position="1"/>
        <end position="15"/>
    </location>
</feature>
<dbReference type="Pfam" id="PF04419">
    <property type="entry name" value="SERF-like_N"/>
    <property type="match status" value="1"/>
</dbReference>
<dbReference type="InterPro" id="IPR007513">
    <property type="entry name" value="SERF-like_N"/>
</dbReference>
<reference evidence="3 4" key="1">
    <citation type="submission" date="2018-08" db="EMBL/GenBank/DDBJ databases">
        <title>Draft genome of the lignicolous fungus Coniochaeta pulveracea.</title>
        <authorList>
            <person name="Borstlap C.J."/>
            <person name="De Witt R.N."/>
            <person name="Botha A."/>
            <person name="Volschenk H."/>
        </authorList>
    </citation>
    <scope>NUCLEOTIDE SEQUENCE [LARGE SCALE GENOMIC DNA]</scope>
    <source>
        <strain evidence="3 4">CAB683</strain>
    </source>
</reference>
<dbReference type="OrthoDB" id="18018at2759"/>
<evidence type="ECO:0000313" key="3">
    <source>
        <dbReference type="EMBL" id="RKU46927.1"/>
    </source>
</evidence>
<feature type="compositionally biased region" description="Basic and acidic residues" evidence="1">
    <location>
        <begin position="33"/>
        <end position="57"/>
    </location>
</feature>
<proteinExistence type="predicted"/>
<name>A0A420YGD6_9PEZI</name>
<evidence type="ECO:0000313" key="4">
    <source>
        <dbReference type="Proteomes" id="UP000275385"/>
    </source>
</evidence>
<protein>
    <recommendedName>
        <fullName evidence="2">Small EDRK-rich factor-like N-terminal domain-containing protein</fullName>
    </recommendedName>
</protein>
<evidence type="ECO:0000256" key="1">
    <source>
        <dbReference type="SAM" id="MobiDB-lite"/>
    </source>
</evidence>
<evidence type="ECO:0000259" key="2">
    <source>
        <dbReference type="Pfam" id="PF04419"/>
    </source>
</evidence>
<dbReference type="Proteomes" id="UP000275385">
    <property type="component" value="Unassembled WGS sequence"/>
</dbReference>
<gene>
    <name evidence="3" type="ORF">DL546_003987</name>
</gene>
<dbReference type="STRING" id="177199.A0A420YGD6"/>
<feature type="domain" description="Small EDRK-rich factor-like N-terminal" evidence="2">
    <location>
        <begin position="1"/>
        <end position="37"/>
    </location>
</feature>
<organism evidence="3 4">
    <name type="scientific">Coniochaeta pulveracea</name>
    <dbReference type="NCBI Taxonomy" id="177199"/>
    <lineage>
        <taxon>Eukaryota</taxon>
        <taxon>Fungi</taxon>
        <taxon>Dikarya</taxon>
        <taxon>Ascomycota</taxon>
        <taxon>Pezizomycotina</taxon>
        <taxon>Sordariomycetes</taxon>
        <taxon>Sordariomycetidae</taxon>
        <taxon>Coniochaetales</taxon>
        <taxon>Coniochaetaceae</taxon>
        <taxon>Coniochaeta</taxon>
    </lineage>
</organism>
<dbReference type="AlphaFoldDB" id="A0A420YGD6"/>
<dbReference type="EMBL" id="QVQW01000011">
    <property type="protein sequence ID" value="RKU46927.1"/>
    <property type="molecule type" value="Genomic_DNA"/>
</dbReference>
<accession>A0A420YGD6</accession>